<dbReference type="InterPro" id="IPR043128">
    <property type="entry name" value="Rev_trsase/Diguanyl_cyclase"/>
</dbReference>
<dbReference type="Pfam" id="PF00990">
    <property type="entry name" value="GGDEF"/>
    <property type="match status" value="1"/>
</dbReference>
<evidence type="ECO:0000259" key="2">
    <source>
        <dbReference type="PROSITE" id="PS50110"/>
    </source>
</evidence>
<dbReference type="OrthoDB" id="9813903at2"/>
<dbReference type="InterPro" id="IPR029787">
    <property type="entry name" value="Nucleotide_cyclase"/>
</dbReference>
<dbReference type="PANTHER" id="PTHR44757">
    <property type="entry name" value="DIGUANYLATE CYCLASE DGCP"/>
    <property type="match status" value="1"/>
</dbReference>
<dbReference type="InterPro" id="IPR011006">
    <property type="entry name" value="CheY-like_superfamily"/>
</dbReference>
<dbReference type="InterPro" id="IPR000160">
    <property type="entry name" value="GGDEF_dom"/>
</dbReference>
<dbReference type="CDD" id="cd17551">
    <property type="entry name" value="REC_RpfG-like"/>
    <property type="match status" value="1"/>
</dbReference>
<feature type="domain" description="Response regulatory" evidence="2">
    <location>
        <begin position="726"/>
        <end position="841"/>
    </location>
</feature>
<dbReference type="CDD" id="cd17569">
    <property type="entry name" value="REC_HupR-like"/>
    <property type="match status" value="1"/>
</dbReference>
<dbReference type="SUPFAM" id="SSF141868">
    <property type="entry name" value="EAL domain-like"/>
    <property type="match status" value="1"/>
</dbReference>
<dbReference type="InterPro" id="IPR001789">
    <property type="entry name" value="Sig_transdc_resp-reg_receiver"/>
</dbReference>
<dbReference type="NCBIfam" id="TIGR00254">
    <property type="entry name" value="GGDEF"/>
    <property type="match status" value="1"/>
</dbReference>
<name>A0A1E7WJC1_9BURK</name>
<evidence type="ECO:0000313" key="7">
    <source>
        <dbReference type="EMBL" id="OEZ98621.1"/>
    </source>
</evidence>
<reference evidence="8" key="1">
    <citation type="journal article" date="2016" name="Front. Microbiol.">
        <title>Molecular Keys to the Janthinobacterium and Duganella spp. Interaction with the Plant Pathogen Fusarium graminearum.</title>
        <authorList>
            <person name="Haack F.S."/>
            <person name="Poehlein A."/>
            <person name="Kroger C."/>
            <person name="Voigt C.A."/>
            <person name="Piepenbring M."/>
            <person name="Bode H.B."/>
            <person name="Daniel R."/>
            <person name="Schafer W."/>
            <person name="Streit W.R."/>
        </authorList>
    </citation>
    <scope>NUCLEOTIDE SEQUENCE [LARGE SCALE GENOMIC DNA]</scope>
    <source>
        <strain evidence="8">T54</strain>
    </source>
</reference>
<dbReference type="SMART" id="SM00448">
    <property type="entry name" value="REC"/>
    <property type="match status" value="2"/>
</dbReference>
<dbReference type="NCBIfam" id="TIGR00229">
    <property type="entry name" value="sensory_box"/>
    <property type="match status" value="1"/>
</dbReference>
<evidence type="ECO:0000259" key="6">
    <source>
        <dbReference type="PROSITE" id="PS50887"/>
    </source>
</evidence>
<proteinExistence type="predicted"/>
<dbReference type="CDD" id="cd00130">
    <property type="entry name" value="PAS"/>
    <property type="match status" value="1"/>
</dbReference>
<feature type="domain" description="PAS" evidence="3">
    <location>
        <begin position="152"/>
        <end position="199"/>
    </location>
</feature>
<evidence type="ECO:0000256" key="1">
    <source>
        <dbReference type="PROSITE-ProRule" id="PRU00169"/>
    </source>
</evidence>
<feature type="domain" description="EAL" evidence="5">
    <location>
        <begin position="457"/>
        <end position="711"/>
    </location>
</feature>
<dbReference type="Pfam" id="PF00563">
    <property type="entry name" value="EAL"/>
    <property type="match status" value="1"/>
</dbReference>
<dbReference type="PROSITE" id="PS50113">
    <property type="entry name" value="PAC"/>
    <property type="match status" value="1"/>
</dbReference>
<organism evidence="7 8">
    <name type="scientific">Duganella phyllosphaerae</name>
    <dbReference type="NCBI Taxonomy" id="762836"/>
    <lineage>
        <taxon>Bacteria</taxon>
        <taxon>Pseudomonadati</taxon>
        <taxon>Pseudomonadota</taxon>
        <taxon>Betaproteobacteria</taxon>
        <taxon>Burkholderiales</taxon>
        <taxon>Oxalobacteraceae</taxon>
        <taxon>Telluria group</taxon>
        <taxon>Duganella</taxon>
    </lineage>
</organism>
<accession>A0A1E7WJC1</accession>
<dbReference type="PATRIC" id="fig|762836.4.peg.2886"/>
<keyword evidence="1" id="KW-0597">Phosphoprotein</keyword>
<dbReference type="InterPro" id="IPR035965">
    <property type="entry name" value="PAS-like_dom_sf"/>
</dbReference>
<gene>
    <name evidence="7" type="primary">cph2_11</name>
    <name evidence="7" type="ORF">DUPY_28010</name>
</gene>
<dbReference type="RefSeq" id="WP_070249024.1">
    <property type="nucleotide sequence ID" value="NZ_LROM01000090.1"/>
</dbReference>
<feature type="domain" description="Response regulatory" evidence="2">
    <location>
        <begin position="11"/>
        <end position="126"/>
    </location>
</feature>
<dbReference type="SMART" id="SM00267">
    <property type="entry name" value="GGDEF"/>
    <property type="match status" value="1"/>
</dbReference>
<dbReference type="EMBL" id="LROM01000090">
    <property type="protein sequence ID" value="OEZ98621.1"/>
    <property type="molecule type" value="Genomic_DNA"/>
</dbReference>
<evidence type="ECO:0000259" key="5">
    <source>
        <dbReference type="PROSITE" id="PS50883"/>
    </source>
</evidence>
<keyword evidence="8" id="KW-1185">Reference proteome</keyword>
<dbReference type="AlphaFoldDB" id="A0A1E7WJC1"/>
<dbReference type="CDD" id="cd01948">
    <property type="entry name" value="EAL"/>
    <property type="match status" value="1"/>
</dbReference>
<dbReference type="Proteomes" id="UP000175989">
    <property type="component" value="Unassembled WGS sequence"/>
</dbReference>
<dbReference type="PROSITE" id="PS50883">
    <property type="entry name" value="EAL"/>
    <property type="match status" value="1"/>
</dbReference>
<protein>
    <submittedName>
        <fullName evidence="7">Phytochrome-like protein cph2</fullName>
    </submittedName>
</protein>
<dbReference type="Gene3D" id="3.30.450.20">
    <property type="entry name" value="PAS domain"/>
    <property type="match status" value="1"/>
</dbReference>
<dbReference type="Gene3D" id="3.30.70.270">
    <property type="match status" value="1"/>
</dbReference>
<dbReference type="SUPFAM" id="SSF55073">
    <property type="entry name" value="Nucleotide cyclase"/>
    <property type="match status" value="1"/>
</dbReference>
<dbReference type="Gene3D" id="3.40.50.2300">
    <property type="match status" value="2"/>
</dbReference>
<feature type="modified residue" description="4-aspartylphosphate" evidence="1">
    <location>
        <position position="61"/>
    </location>
</feature>
<dbReference type="SMART" id="SM00091">
    <property type="entry name" value="PAS"/>
    <property type="match status" value="1"/>
</dbReference>
<evidence type="ECO:0000259" key="3">
    <source>
        <dbReference type="PROSITE" id="PS50112"/>
    </source>
</evidence>
<feature type="domain" description="GGDEF" evidence="6">
    <location>
        <begin position="315"/>
        <end position="448"/>
    </location>
</feature>
<dbReference type="SUPFAM" id="SSF55785">
    <property type="entry name" value="PYP-like sensor domain (PAS domain)"/>
    <property type="match status" value="1"/>
</dbReference>
<dbReference type="InterPro" id="IPR000014">
    <property type="entry name" value="PAS"/>
</dbReference>
<evidence type="ECO:0000259" key="4">
    <source>
        <dbReference type="PROSITE" id="PS50113"/>
    </source>
</evidence>
<dbReference type="PROSITE" id="PS50887">
    <property type="entry name" value="GGDEF"/>
    <property type="match status" value="1"/>
</dbReference>
<dbReference type="PROSITE" id="PS50112">
    <property type="entry name" value="PAS"/>
    <property type="match status" value="1"/>
</dbReference>
<evidence type="ECO:0000313" key="8">
    <source>
        <dbReference type="Proteomes" id="UP000175989"/>
    </source>
</evidence>
<dbReference type="InterPro" id="IPR035919">
    <property type="entry name" value="EAL_sf"/>
</dbReference>
<dbReference type="InterPro" id="IPR001633">
    <property type="entry name" value="EAL_dom"/>
</dbReference>
<dbReference type="InterPro" id="IPR052155">
    <property type="entry name" value="Biofilm_reg_signaling"/>
</dbReference>
<dbReference type="GO" id="GO:0000160">
    <property type="term" value="P:phosphorelay signal transduction system"/>
    <property type="evidence" value="ECO:0007669"/>
    <property type="project" value="InterPro"/>
</dbReference>
<dbReference type="FunFam" id="3.20.20.450:FF:000001">
    <property type="entry name" value="Cyclic di-GMP phosphodiesterase yahA"/>
    <property type="match status" value="1"/>
</dbReference>
<dbReference type="PROSITE" id="PS50110">
    <property type="entry name" value="RESPONSE_REGULATORY"/>
    <property type="match status" value="2"/>
</dbReference>
<dbReference type="CDD" id="cd01949">
    <property type="entry name" value="GGDEF"/>
    <property type="match status" value="1"/>
</dbReference>
<dbReference type="SMART" id="SM00052">
    <property type="entry name" value="EAL"/>
    <property type="match status" value="1"/>
</dbReference>
<dbReference type="InterPro" id="IPR000700">
    <property type="entry name" value="PAS-assoc_C"/>
</dbReference>
<dbReference type="Pfam" id="PF13188">
    <property type="entry name" value="PAS_8"/>
    <property type="match status" value="1"/>
</dbReference>
<feature type="domain" description="PAC" evidence="4">
    <location>
        <begin position="232"/>
        <end position="283"/>
    </location>
</feature>
<dbReference type="Gene3D" id="3.20.20.450">
    <property type="entry name" value="EAL domain"/>
    <property type="match status" value="1"/>
</dbReference>
<dbReference type="PANTHER" id="PTHR44757:SF2">
    <property type="entry name" value="BIOFILM ARCHITECTURE MAINTENANCE PROTEIN MBAA"/>
    <property type="match status" value="1"/>
</dbReference>
<sequence>MISETDIFNARILIVDDQPVNVELLEYLLTSTGYQAVSSTTDPHKVAALHAQHHYDLIILDVQMPGLNGFEVMEQLRPLEKGAWLPVLVVTAEPDHKVQALAAGARDFLSKPIDPLEVLTRIRNMLEVRLLHREARDYNTRLETTVRERTAELQRFRSAMDATADAIFLLDAVTAELLDVNDGACRMLAYSRADMLGQTASRLGLGTLASLRAQALRLEDYAAAVGQPRAPELAEGELMRRDLVSVPVEIYWQLLKRPGEQAVLLGVARDVSERRHSEEMLQHMAHYDSLTGLPNRTLFFQTLADSLDAAQKKGCRVVVMMIALDRFKGINDTLGSAQGDELLRQFSNRLMQTARLRDTVGRIGGDEFALIMTMPRDQQEAVHMANEVRETLRTPFELDGHQAVLSASIGIAMYPDDAGDPETLIKYADTAMDRAKQAGRDGYRFFTPGMNVQVLARLDLELALRRAIENEELLLYYQPKVNLHTGAIAGAEALLRWQRPGYGLVHPADFVAVMEDTGLIVQVGDWIIDAACRQIGAWLRGSVGPVRVAVNVASRQFSEGDLEQVVRGALARHNVPAELLELELTETALMSNTERTIDVLTRLKALGIKVAIDDFGTGYSSLAYLQRFPIDKLKIDIAFVRDITTNPNDAAIATAIISMAHSLKMRVIAEGVETRAQLEYLRRGRCDEIQGYFFSRPVAPRDMGVLVESGRCLPVDPDMPLQPAQTLLLVDDNPDVLWALGHLFEPDRYNVLMAGTAEEAFEQLALHDVQVILCDQRLPGMSGTEFLSQVKDLYPETIRIILSGYLGVDAVLESINRGAIYRFYTKPWDDVQLRDNIRLAFHHYWLMQGSGRKVGLPEEDETAVAATAVVQDLK</sequence>
<comment type="caution">
    <text evidence="7">The sequence shown here is derived from an EMBL/GenBank/DDBJ whole genome shotgun (WGS) entry which is preliminary data.</text>
</comment>
<feature type="modified residue" description="4-aspartylphosphate" evidence="1">
    <location>
        <position position="775"/>
    </location>
</feature>
<dbReference type="Pfam" id="PF00072">
    <property type="entry name" value="Response_reg"/>
    <property type="match status" value="2"/>
</dbReference>
<dbReference type="SUPFAM" id="SSF52172">
    <property type="entry name" value="CheY-like"/>
    <property type="match status" value="2"/>
</dbReference>